<keyword evidence="3" id="KW-1185">Reference proteome</keyword>
<dbReference type="Proteomes" id="UP001627284">
    <property type="component" value="Unassembled WGS sequence"/>
</dbReference>
<dbReference type="EMBL" id="JBJKTR010000021">
    <property type="protein sequence ID" value="KAL3327393.1"/>
    <property type="molecule type" value="Genomic_DNA"/>
</dbReference>
<sequence>MWKSGFCYFVFSIVAVFFLCLNLFFLVIPLLVWLIECRRLSSLLFSLSLSPDSHAVLSLFMLSSLHNEGRISRLVSMEVVVTLFIICLVQQLVSAFSNTMESFII</sequence>
<keyword evidence="1" id="KW-1133">Transmembrane helix</keyword>
<gene>
    <name evidence="2" type="ORF">AABB24_035194</name>
</gene>
<keyword evidence="1" id="KW-0472">Membrane</keyword>
<reference evidence="2 3" key="1">
    <citation type="submission" date="2024-05" db="EMBL/GenBank/DDBJ databases">
        <title>De novo assembly of an allotetraploid wild potato.</title>
        <authorList>
            <person name="Hosaka A.J."/>
        </authorList>
    </citation>
    <scope>NUCLEOTIDE SEQUENCE [LARGE SCALE GENOMIC DNA]</scope>
    <source>
        <tissue evidence="2">Young leaves</tissue>
    </source>
</reference>
<evidence type="ECO:0000256" key="1">
    <source>
        <dbReference type="SAM" id="Phobius"/>
    </source>
</evidence>
<comment type="caution">
    <text evidence="2">The sequence shown here is derived from an EMBL/GenBank/DDBJ whole genome shotgun (WGS) entry which is preliminary data.</text>
</comment>
<proteinExistence type="predicted"/>
<protein>
    <submittedName>
        <fullName evidence="2">Uncharacterized protein</fullName>
    </submittedName>
</protein>
<feature type="transmembrane region" description="Helical" evidence="1">
    <location>
        <begin position="7"/>
        <end position="35"/>
    </location>
</feature>
<dbReference type="AlphaFoldDB" id="A0ABD2R6E9"/>
<keyword evidence="1" id="KW-0812">Transmembrane</keyword>
<accession>A0ABD2R6E9</accession>
<feature type="transmembrane region" description="Helical" evidence="1">
    <location>
        <begin position="74"/>
        <end position="93"/>
    </location>
</feature>
<name>A0ABD2R6E9_9SOLN</name>
<organism evidence="2 3">
    <name type="scientific">Solanum stoloniferum</name>
    <dbReference type="NCBI Taxonomy" id="62892"/>
    <lineage>
        <taxon>Eukaryota</taxon>
        <taxon>Viridiplantae</taxon>
        <taxon>Streptophyta</taxon>
        <taxon>Embryophyta</taxon>
        <taxon>Tracheophyta</taxon>
        <taxon>Spermatophyta</taxon>
        <taxon>Magnoliopsida</taxon>
        <taxon>eudicotyledons</taxon>
        <taxon>Gunneridae</taxon>
        <taxon>Pentapetalae</taxon>
        <taxon>asterids</taxon>
        <taxon>lamiids</taxon>
        <taxon>Solanales</taxon>
        <taxon>Solanaceae</taxon>
        <taxon>Solanoideae</taxon>
        <taxon>Solaneae</taxon>
        <taxon>Solanum</taxon>
    </lineage>
</organism>
<evidence type="ECO:0000313" key="2">
    <source>
        <dbReference type="EMBL" id="KAL3327393.1"/>
    </source>
</evidence>
<evidence type="ECO:0000313" key="3">
    <source>
        <dbReference type="Proteomes" id="UP001627284"/>
    </source>
</evidence>